<organism evidence="1 2">
    <name type="scientific">Actinoplanes digitatis</name>
    <dbReference type="NCBI Taxonomy" id="1868"/>
    <lineage>
        <taxon>Bacteria</taxon>
        <taxon>Bacillati</taxon>
        <taxon>Actinomycetota</taxon>
        <taxon>Actinomycetes</taxon>
        <taxon>Micromonosporales</taxon>
        <taxon>Micromonosporaceae</taxon>
        <taxon>Actinoplanes</taxon>
    </lineage>
</organism>
<gene>
    <name evidence="1" type="ORF">BJ971_005382</name>
</gene>
<keyword evidence="2" id="KW-1185">Reference proteome</keyword>
<dbReference type="Proteomes" id="UP000578112">
    <property type="component" value="Unassembled WGS sequence"/>
</dbReference>
<evidence type="ECO:0000313" key="2">
    <source>
        <dbReference type="Proteomes" id="UP000578112"/>
    </source>
</evidence>
<protein>
    <submittedName>
        <fullName evidence="1">Uncharacterized protein</fullName>
    </submittedName>
</protein>
<name>A0A7W7MS03_9ACTN</name>
<dbReference type="AlphaFoldDB" id="A0A7W7MS03"/>
<comment type="caution">
    <text evidence="1">The sequence shown here is derived from an EMBL/GenBank/DDBJ whole genome shotgun (WGS) entry which is preliminary data.</text>
</comment>
<reference evidence="1 2" key="1">
    <citation type="submission" date="2020-08" db="EMBL/GenBank/DDBJ databases">
        <title>Sequencing the genomes of 1000 actinobacteria strains.</title>
        <authorList>
            <person name="Klenk H.-P."/>
        </authorList>
    </citation>
    <scope>NUCLEOTIDE SEQUENCE [LARGE SCALE GENOMIC DNA]</scope>
    <source>
        <strain evidence="1 2">DSM 43149</strain>
    </source>
</reference>
<evidence type="ECO:0000313" key="1">
    <source>
        <dbReference type="EMBL" id="MBB4764826.1"/>
    </source>
</evidence>
<proteinExistence type="predicted"/>
<accession>A0A7W7MS03</accession>
<sequence length="38" mass="4083">MAGSGLNFRLAPLFYVVNVQGATKDYAANFADQIHAPN</sequence>
<dbReference type="EMBL" id="JACHNH010000001">
    <property type="protein sequence ID" value="MBB4764826.1"/>
    <property type="molecule type" value="Genomic_DNA"/>
</dbReference>